<accession>A0AAD6WYC4</accession>
<dbReference type="Proteomes" id="UP001218188">
    <property type="component" value="Unassembled WGS sequence"/>
</dbReference>
<comment type="caution">
    <text evidence="1">The sequence shown here is derived from an EMBL/GenBank/DDBJ whole genome shotgun (WGS) entry which is preliminary data.</text>
</comment>
<evidence type="ECO:0000313" key="2">
    <source>
        <dbReference type="Proteomes" id="UP001218188"/>
    </source>
</evidence>
<protein>
    <submittedName>
        <fullName evidence="1">Uncharacterized protein</fullName>
    </submittedName>
</protein>
<dbReference type="AlphaFoldDB" id="A0AAD6WYC4"/>
<dbReference type="EMBL" id="JARJCM010000151">
    <property type="protein sequence ID" value="KAJ7025614.1"/>
    <property type="molecule type" value="Genomic_DNA"/>
</dbReference>
<gene>
    <name evidence="1" type="ORF">C8F04DRAFT_1191348</name>
</gene>
<keyword evidence="2" id="KW-1185">Reference proteome</keyword>
<evidence type="ECO:0000313" key="1">
    <source>
        <dbReference type="EMBL" id="KAJ7025614.1"/>
    </source>
</evidence>
<sequence length="203" mass="22523">MSNFQRGENTCLLILGDSLCKHRVGTLLKPRELHAEACTYVAVRVFSACVEVKSELDSPAAVLFVRNGVGTRAAGHCGQCRFLSNLKRREYLARHLAVIYIFCARAASFNGALHLLGIQELQGMWRGSKNSTSSSCVEHCFTISARRGFSVEDLLGGEQTWLQDSGVRDGNDPIKFYWTQLSNEKYKTLVNCKGGSLLSKEKQ</sequence>
<proteinExistence type="predicted"/>
<organism evidence="1 2">
    <name type="scientific">Mycena alexandri</name>
    <dbReference type="NCBI Taxonomy" id="1745969"/>
    <lineage>
        <taxon>Eukaryota</taxon>
        <taxon>Fungi</taxon>
        <taxon>Dikarya</taxon>
        <taxon>Basidiomycota</taxon>
        <taxon>Agaricomycotina</taxon>
        <taxon>Agaricomycetes</taxon>
        <taxon>Agaricomycetidae</taxon>
        <taxon>Agaricales</taxon>
        <taxon>Marasmiineae</taxon>
        <taxon>Mycenaceae</taxon>
        <taxon>Mycena</taxon>
    </lineage>
</organism>
<reference evidence="1" key="1">
    <citation type="submission" date="2023-03" db="EMBL/GenBank/DDBJ databases">
        <title>Massive genome expansion in bonnet fungi (Mycena s.s.) driven by repeated elements and novel gene families across ecological guilds.</title>
        <authorList>
            <consortium name="Lawrence Berkeley National Laboratory"/>
            <person name="Harder C.B."/>
            <person name="Miyauchi S."/>
            <person name="Viragh M."/>
            <person name="Kuo A."/>
            <person name="Thoen E."/>
            <person name="Andreopoulos B."/>
            <person name="Lu D."/>
            <person name="Skrede I."/>
            <person name="Drula E."/>
            <person name="Henrissat B."/>
            <person name="Morin E."/>
            <person name="Kohler A."/>
            <person name="Barry K."/>
            <person name="LaButti K."/>
            <person name="Morin E."/>
            <person name="Salamov A."/>
            <person name="Lipzen A."/>
            <person name="Mereny Z."/>
            <person name="Hegedus B."/>
            <person name="Baldrian P."/>
            <person name="Stursova M."/>
            <person name="Weitz H."/>
            <person name="Taylor A."/>
            <person name="Grigoriev I.V."/>
            <person name="Nagy L.G."/>
            <person name="Martin F."/>
            <person name="Kauserud H."/>
        </authorList>
    </citation>
    <scope>NUCLEOTIDE SEQUENCE</scope>
    <source>
        <strain evidence="1">CBHHK200</strain>
    </source>
</reference>
<name>A0AAD6WYC4_9AGAR</name>